<dbReference type="InterPro" id="IPR029069">
    <property type="entry name" value="HotDog_dom_sf"/>
</dbReference>
<dbReference type="GO" id="GO:0047617">
    <property type="term" value="F:fatty acyl-CoA hydrolase activity"/>
    <property type="evidence" value="ECO:0007669"/>
    <property type="project" value="UniProtKB-EC"/>
</dbReference>
<dbReference type="SUPFAM" id="SSF54637">
    <property type="entry name" value="Thioesterase/thiol ester dehydrase-isomerase"/>
    <property type="match status" value="1"/>
</dbReference>
<dbReference type="AlphaFoldDB" id="A0A6I3L658"/>
<evidence type="ECO:0000313" key="9">
    <source>
        <dbReference type="EMBL" id="MTE15349.1"/>
    </source>
</evidence>
<dbReference type="Proteomes" id="UP000432464">
    <property type="component" value="Unassembled WGS sequence"/>
</dbReference>
<feature type="domain" description="Thioesterase" evidence="8">
    <location>
        <begin position="55"/>
        <end position="127"/>
    </location>
</feature>
<name>A0A6I3L658_9NOCA</name>
<evidence type="ECO:0000256" key="5">
    <source>
        <dbReference type="ARBA" id="ARBA00038894"/>
    </source>
</evidence>
<comment type="catalytic activity">
    <reaction evidence="3">
        <text>a long-chain fatty acyl-CoA + H2O = a long-chain fatty acid + CoA + H(+)</text>
        <dbReference type="Rhea" id="RHEA:67680"/>
        <dbReference type="ChEBI" id="CHEBI:15377"/>
        <dbReference type="ChEBI" id="CHEBI:15378"/>
        <dbReference type="ChEBI" id="CHEBI:57287"/>
        <dbReference type="ChEBI" id="CHEBI:57560"/>
        <dbReference type="ChEBI" id="CHEBI:83139"/>
    </reaction>
</comment>
<comment type="catalytic activity">
    <reaction evidence="7">
        <text>a medium-chain fatty acyl-CoA + H2O = a medium-chain fatty acid + CoA + H(+)</text>
        <dbReference type="Rhea" id="RHEA:68184"/>
        <dbReference type="ChEBI" id="CHEBI:15377"/>
        <dbReference type="ChEBI" id="CHEBI:15378"/>
        <dbReference type="ChEBI" id="CHEBI:57287"/>
        <dbReference type="ChEBI" id="CHEBI:59558"/>
        <dbReference type="ChEBI" id="CHEBI:90546"/>
    </reaction>
</comment>
<dbReference type="Pfam" id="PF03061">
    <property type="entry name" value="4HBT"/>
    <property type="match status" value="1"/>
</dbReference>
<comment type="similarity">
    <text evidence="4">Belongs to the YigI thioesterase family.</text>
</comment>
<dbReference type="RefSeq" id="WP_154789802.1">
    <property type="nucleotide sequence ID" value="NZ_WMBB01000010.1"/>
</dbReference>
<dbReference type="NCBIfam" id="TIGR00369">
    <property type="entry name" value="unchar_dom_1"/>
    <property type="match status" value="1"/>
</dbReference>
<evidence type="ECO:0000256" key="2">
    <source>
        <dbReference type="ARBA" id="ARBA00035880"/>
    </source>
</evidence>
<gene>
    <name evidence="9" type="ORF">GLP40_21560</name>
</gene>
<comment type="catalytic activity">
    <reaction evidence="2">
        <text>a fatty acyl-CoA + H2O = a fatty acid + CoA + H(+)</text>
        <dbReference type="Rhea" id="RHEA:16781"/>
        <dbReference type="ChEBI" id="CHEBI:15377"/>
        <dbReference type="ChEBI" id="CHEBI:15378"/>
        <dbReference type="ChEBI" id="CHEBI:28868"/>
        <dbReference type="ChEBI" id="CHEBI:57287"/>
        <dbReference type="ChEBI" id="CHEBI:77636"/>
        <dbReference type="EC" id="3.1.2.20"/>
    </reaction>
</comment>
<dbReference type="CDD" id="cd03443">
    <property type="entry name" value="PaaI_thioesterase"/>
    <property type="match status" value="1"/>
</dbReference>
<dbReference type="PANTHER" id="PTHR43240">
    <property type="entry name" value="1,4-DIHYDROXY-2-NAPHTHOYL-COA THIOESTERASE 1"/>
    <property type="match status" value="1"/>
</dbReference>
<evidence type="ECO:0000259" key="8">
    <source>
        <dbReference type="Pfam" id="PF03061"/>
    </source>
</evidence>
<keyword evidence="10" id="KW-1185">Reference proteome</keyword>
<dbReference type="InterPro" id="IPR006683">
    <property type="entry name" value="Thioestr_dom"/>
</dbReference>
<organism evidence="9 10">
    <name type="scientific">Nocardia aurantiaca</name>
    <dbReference type="NCBI Taxonomy" id="2675850"/>
    <lineage>
        <taxon>Bacteria</taxon>
        <taxon>Bacillati</taxon>
        <taxon>Actinomycetota</taxon>
        <taxon>Actinomycetes</taxon>
        <taxon>Mycobacteriales</taxon>
        <taxon>Nocardiaceae</taxon>
        <taxon>Nocardia</taxon>
    </lineage>
</organism>
<dbReference type="InterPro" id="IPR003736">
    <property type="entry name" value="PAAI_dom"/>
</dbReference>
<dbReference type="EMBL" id="WMBB01000010">
    <property type="protein sequence ID" value="MTE15349.1"/>
    <property type="molecule type" value="Genomic_DNA"/>
</dbReference>
<evidence type="ECO:0000256" key="7">
    <source>
        <dbReference type="ARBA" id="ARBA00048062"/>
    </source>
</evidence>
<evidence type="ECO:0000313" key="10">
    <source>
        <dbReference type="Proteomes" id="UP000432464"/>
    </source>
</evidence>
<accession>A0A6I3L658</accession>
<proteinExistence type="inferred from homology"/>
<dbReference type="EC" id="3.1.2.20" evidence="5"/>
<sequence>MNDIVGTLSPSQEARLRESIGRQTLLTTLGIGIASLAPGRVVLELPFRRDLCQQNGFVHAGAITTLADSACGYAAMSLQPLDRDILTVEFKVNLMSPAVGQRFLATATVVRSGRTLTVCTAEVVSDANTAGPVALMQATLMAMPSS</sequence>
<comment type="caution">
    <text evidence="9">The sequence shown here is derived from an EMBL/GenBank/DDBJ whole genome shotgun (WGS) entry which is preliminary data.</text>
</comment>
<evidence type="ECO:0000256" key="1">
    <source>
        <dbReference type="ARBA" id="ARBA00022801"/>
    </source>
</evidence>
<evidence type="ECO:0000256" key="3">
    <source>
        <dbReference type="ARBA" id="ARBA00036002"/>
    </source>
</evidence>
<keyword evidence="1" id="KW-0378">Hydrolase</keyword>
<reference evidence="9 10" key="1">
    <citation type="submission" date="2019-11" db="EMBL/GenBank/DDBJ databases">
        <title>Nocardia sp. nov. CT2-14 isolated from soil.</title>
        <authorList>
            <person name="Kanchanasin P."/>
            <person name="Tanasupawat S."/>
            <person name="Yuki M."/>
            <person name="Kudo T."/>
        </authorList>
    </citation>
    <scope>NUCLEOTIDE SEQUENCE [LARGE SCALE GENOMIC DNA]</scope>
    <source>
        <strain evidence="9 10">CT2-14</strain>
    </source>
</reference>
<dbReference type="PANTHER" id="PTHR43240:SF20">
    <property type="entry name" value="MEDIUM_LONG-CHAIN ACYL-COA THIOESTERASE YIGI"/>
    <property type="match status" value="1"/>
</dbReference>
<dbReference type="Gene3D" id="3.10.129.10">
    <property type="entry name" value="Hotdog Thioesterase"/>
    <property type="match status" value="1"/>
</dbReference>
<evidence type="ECO:0000256" key="4">
    <source>
        <dbReference type="ARBA" id="ARBA00038381"/>
    </source>
</evidence>
<protein>
    <recommendedName>
        <fullName evidence="6">Medium/long-chain acyl-CoA thioesterase YigI</fullName>
        <ecNumber evidence="5">3.1.2.20</ecNumber>
    </recommendedName>
</protein>
<evidence type="ECO:0000256" key="6">
    <source>
        <dbReference type="ARBA" id="ARBA00040062"/>
    </source>
</evidence>